<dbReference type="OrthoDB" id="8680283at2"/>
<gene>
    <name evidence="2" type="ORF">GRI32_06000</name>
</gene>
<dbReference type="SUPFAM" id="SSF53474">
    <property type="entry name" value="alpha/beta-Hydrolases"/>
    <property type="match status" value="1"/>
</dbReference>
<dbReference type="PRINTS" id="PR00111">
    <property type="entry name" value="ABHYDROLASE"/>
</dbReference>
<dbReference type="PANTHER" id="PTHR43689:SF8">
    <property type="entry name" value="ALPHA_BETA-HYDROLASES SUPERFAMILY PROTEIN"/>
    <property type="match status" value="1"/>
</dbReference>
<protein>
    <submittedName>
        <fullName evidence="2">Alpha/beta fold hydrolase</fullName>
    </submittedName>
</protein>
<organism evidence="2 3">
    <name type="scientific">Alteraurantiacibacter aestuarii</name>
    <dbReference type="NCBI Taxonomy" id="650004"/>
    <lineage>
        <taxon>Bacteria</taxon>
        <taxon>Pseudomonadati</taxon>
        <taxon>Pseudomonadota</taxon>
        <taxon>Alphaproteobacteria</taxon>
        <taxon>Sphingomonadales</taxon>
        <taxon>Erythrobacteraceae</taxon>
        <taxon>Alteraurantiacibacter</taxon>
    </lineage>
</organism>
<name>A0A844ZN60_9SPHN</name>
<dbReference type="AlphaFoldDB" id="A0A844ZN60"/>
<dbReference type="RefSeq" id="WP_160590471.1">
    <property type="nucleotide sequence ID" value="NZ_BAAAFP010000001.1"/>
</dbReference>
<sequence length="287" mass="31445">MSVAFRSRRGAEKVLAAYRGVLDGWPVPAKEHRLPTCQGETFVLECGPQDAPPVILLHGAQANAAAWMADAAQWSRQLRIFAIDMIGEAGFSAEVRPPLDSDAHALWLDDVMAGLGLAQASFVGTSLGGWLALDYAVRRPQKVERLALIAPAGIGRQKNLLLKAAPLLLLGAWGKKRIRRMVFGPQPKLLPENVSPFVQLMELIGKEIRPRIVTIPRLSDEQLQHLAIPMHVALGGRDALLDSVDTRQRLEAFAPHARISFDPDGYHFLPGQAGPVEDFLLQGRMRS</sequence>
<dbReference type="Gene3D" id="3.40.50.1820">
    <property type="entry name" value="alpha/beta hydrolase"/>
    <property type="match status" value="1"/>
</dbReference>
<dbReference type="EMBL" id="WTYY01000003">
    <property type="protein sequence ID" value="MXO88287.1"/>
    <property type="molecule type" value="Genomic_DNA"/>
</dbReference>
<dbReference type="PANTHER" id="PTHR43689">
    <property type="entry name" value="HYDROLASE"/>
    <property type="match status" value="1"/>
</dbReference>
<comment type="caution">
    <text evidence="2">The sequence shown here is derived from an EMBL/GenBank/DDBJ whole genome shotgun (WGS) entry which is preliminary data.</text>
</comment>
<dbReference type="GO" id="GO:0016787">
    <property type="term" value="F:hydrolase activity"/>
    <property type="evidence" value="ECO:0007669"/>
    <property type="project" value="UniProtKB-KW"/>
</dbReference>
<accession>A0A844ZN60</accession>
<feature type="domain" description="AB hydrolase-1" evidence="1">
    <location>
        <begin position="52"/>
        <end position="151"/>
    </location>
</feature>
<dbReference type="InterPro" id="IPR000073">
    <property type="entry name" value="AB_hydrolase_1"/>
</dbReference>
<dbReference type="Pfam" id="PF00561">
    <property type="entry name" value="Abhydrolase_1"/>
    <property type="match status" value="1"/>
</dbReference>
<dbReference type="InterPro" id="IPR029058">
    <property type="entry name" value="AB_hydrolase_fold"/>
</dbReference>
<keyword evidence="2" id="KW-0378">Hydrolase</keyword>
<dbReference type="Proteomes" id="UP000435243">
    <property type="component" value="Unassembled WGS sequence"/>
</dbReference>
<evidence type="ECO:0000259" key="1">
    <source>
        <dbReference type="Pfam" id="PF00561"/>
    </source>
</evidence>
<evidence type="ECO:0000313" key="2">
    <source>
        <dbReference type="EMBL" id="MXO88287.1"/>
    </source>
</evidence>
<reference evidence="2 3" key="1">
    <citation type="submission" date="2019-12" db="EMBL/GenBank/DDBJ databases">
        <title>Genomic-based taxomic classification of the family Erythrobacteraceae.</title>
        <authorList>
            <person name="Xu L."/>
        </authorList>
    </citation>
    <scope>NUCLEOTIDE SEQUENCE [LARGE SCALE GENOMIC DNA]</scope>
    <source>
        <strain evidence="2 3">JCM 16339</strain>
    </source>
</reference>
<keyword evidence="3" id="KW-1185">Reference proteome</keyword>
<evidence type="ECO:0000313" key="3">
    <source>
        <dbReference type="Proteomes" id="UP000435243"/>
    </source>
</evidence>
<proteinExistence type="predicted"/>